<dbReference type="PANTHER" id="PTHR33285">
    <property type="entry name" value="PHYTOSULFOKINES 3"/>
    <property type="match status" value="1"/>
</dbReference>
<evidence type="ECO:0000256" key="4">
    <source>
        <dbReference type="ARBA" id="ARBA00022525"/>
    </source>
</evidence>
<evidence type="ECO:0000256" key="8">
    <source>
        <dbReference type="ARBA" id="ARBA00023030"/>
    </source>
</evidence>
<comment type="caution">
    <text evidence="10">The sequence shown here is derived from an EMBL/GenBank/DDBJ whole genome shotgun (WGS) entry which is preliminary data.</text>
</comment>
<feature type="signal peptide" evidence="9">
    <location>
        <begin position="1"/>
        <end position="25"/>
    </location>
</feature>
<evidence type="ECO:0000256" key="2">
    <source>
        <dbReference type="ARBA" id="ARBA00010781"/>
    </source>
</evidence>
<evidence type="ECO:0000256" key="7">
    <source>
        <dbReference type="ARBA" id="ARBA00022782"/>
    </source>
</evidence>
<keyword evidence="5 9" id="KW-0765">Sulfation</keyword>
<keyword evidence="6 9" id="KW-0732">Signal</keyword>
<keyword evidence="8 9" id="KW-0339">Growth factor</keyword>
<accession>A0A2U1LM34</accession>
<dbReference type="OrthoDB" id="1914102at2759"/>
<evidence type="ECO:0000256" key="3">
    <source>
        <dbReference type="ARBA" id="ARBA00022473"/>
    </source>
</evidence>
<comment type="PTM">
    <text evidence="9">PSK-alpha is produced by endopeptidase digestion. PSK-beta is produced from PSK-alpha by exopeptidase digestion.</text>
</comment>
<evidence type="ECO:0000256" key="9">
    <source>
        <dbReference type="RuleBase" id="RU368031"/>
    </source>
</evidence>
<keyword evidence="7 9" id="KW-0221">Differentiation</keyword>
<keyword evidence="3 9" id="KW-0217">Developmental protein</keyword>
<comment type="PTM">
    <text evidence="9">Sulfation is important for activity and for the binding to a putative membrane receptor.</text>
</comment>
<comment type="similarity">
    <text evidence="2 9">Belongs to the phytosulfokine family.</text>
</comment>
<dbReference type="GO" id="GO:0008083">
    <property type="term" value="F:growth factor activity"/>
    <property type="evidence" value="ECO:0007669"/>
    <property type="project" value="UniProtKB-UniRule"/>
</dbReference>
<gene>
    <name evidence="10" type="ORF">CTI12_AA476510</name>
</gene>
<dbReference type="Pfam" id="PF06404">
    <property type="entry name" value="PSK"/>
    <property type="match status" value="1"/>
</dbReference>
<comment type="subcellular location">
    <subcellularLocation>
        <location evidence="1 9">Secreted</location>
    </subcellularLocation>
</comment>
<dbReference type="AlphaFoldDB" id="A0A2U1LM34"/>
<evidence type="ECO:0000313" key="10">
    <source>
        <dbReference type="EMBL" id="PWA50060.1"/>
    </source>
</evidence>
<evidence type="ECO:0000256" key="6">
    <source>
        <dbReference type="ARBA" id="ARBA00022729"/>
    </source>
</evidence>
<evidence type="ECO:0000256" key="1">
    <source>
        <dbReference type="ARBA" id="ARBA00004613"/>
    </source>
</evidence>
<name>A0A2U1LM34_ARTAN</name>
<keyword evidence="11" id="KW-1185">Reference proteome</keyword>
<evidence type="ECO:0000313" key="11">
    <source>
        <dbReference type="Proteomes" id="UP000245207"/>
    </source>
</evidence>
<dbReference type="GO" id="GO:0030154">
    <property type="term" value="P:cell differentiation"/>
    <property type="evidence" value="ECO:0007669"/>
    <property type="project" value="UniProtKB-UniRule"/>
</dbReference>
<comment type="function">
    <text evidence="9">Promotes plant cell differentiation, organogenesis and somatic embryogenesis as well as cell proliferation.</text>
</comment>
<dbReference type="GO" id="GO:0005576">
    <property type="term" value="C:extracellular region"/>
    <property type="evidence" value="ECO:0007669"/>
    <property type="project" value="UniProtKB-SubCell"/>
</dbReference>
<dbReference type="EMBL" id="PKPP01008678">
    <property type="protein sequence ID" value="PWA50060.1"/>
    <property type="molecule type" value="Genomic_DNA"/>
</dbReference>
<keyword evidence="4 9" id="KW-0964">Secreted</keyword>
<protein>
    <recommendedName>
        <fullName evidence="9">Phytosulfokine</fullName>
    </recommendedName>
    <component>
        <recommendedName>
            <fullName evidence="9">Phytosulfokine-alpha</fullName>
            <shortName evidence="9">PSK-alpha</shortName>
            <shortName evidence="9">Phytosulfokine-a</shortName>
        </recommendedName>
    </component>
    <component>
        <recommendedName>
            <fullName evidence="9">Phytosulfokine-beta</fullName>
            <shortName evidence="9">PSK-beta</shortName>
            <shortName evidence="9">Phytosulfokine-b</shortName>
        </recommendedName>
    </component>
</protein>
<dbReference type="Proteomes" id="UP000245207">
    <property type="component" value="Unassembled WGS sequence"/>
</dbReference>
<organism evidence="10 11">
    <name type="scientific">Artemisia annua</name>
    <name type="common">Sweet wormwood</name>
    <dbReference type="NCBI Taxonomy" id="35608"/>
    <lineage>
        <taxon>Eukaryota</taxon>
        <taxon>Viridiplantae</taxon>
        <taxon>Streptophyta</taxon>
        <taxon>Embryophyta</taxon>
        <taxon>Tracheophyta</taxon>
        <taxon>Spermatophyta</taxon>
        <taxon>Magnoliopsida</taxon>
        <taxon>eudicotyledons</taxon>
        <taxon>Gunneridae</taxon>
        <taxon>Pentapetalae</taxon>
        <taxon>asterids</taxon>
        <taxon>campanulids</taxon>
        <taxon>Asterales</taxon>
        <taxon>Asteraceae</taxon>
        <taxon>Asteroideae</taxon>
        <taxon>Anthemideae</taxon>
        <taxon>Artemisiinae</taxon>
        <taxon>Artemisia</taxon>
    </lineage>
</organism>
<dbReference type="STRING" id="35608.A0A2U1LM34"/>
<dbReference type="PANTHER" id="PTHR33285:SF33">
    <property type="entry name" value="PHYTOSULFOKINE"/>
    <property type="match status" value="1"/>
</dbReference>
<reference evidence="10 11" key="1">
    <citation type="journal article" date="2018" name="Mol. Plant">
        <title>The genome of Artemisia annua provides insight into the evolution of Asteraceae family and artemisinin biosynthesis.</title>
        <authorList>
            <person name="Shen Q."/>
            <person name="Zhang L."/>
            <person name="Liao Z."/>
            <person name="Wang S."/>
            <person name="Yan T."/>
            <person name="Shi P."/>
            <person name="Liu M."/>
            <person name="Fu X."/>
            <person name="Pan Q."/>
            <person name="Wang Y."/>
            <person name="Lv Z."/>
            <person name="Lu X."/>
            <person name="Zhang F."/>
            <person name="Jiang W."/>
            <person name="Ma Y."/>
            <person name="Chen M."/>
            <person name="Hao X."/>
            <person name="Li L."/>
            <person name="Tang Y."/>
            <person name="Lv G."/>
            <person name="Zhou Y."/>
            <person name="Sun X."/>
            <person name="Brodelius P.E."/>
            <person name="Rose J.K.C."/>
            <person name="Tang K."/>
        </authorList>
    </citation>
    <scope>NUCLEOTIDE SEQUENCE [LARGE SCALE GENOMIC DNA]</scope>
    <source>
        <strain evidence="11">cv. Huhao1</strain>
        <tissue evidence="10">Leaf</tissue>
    </source>
</reference>
<evidence type="ECO:0000256" key="5">
    <source>
        <dbReference type="ARBA" id="ARBA00022641"/>
    </source>
</evidence>
<dbReference type="GO" id="GO:0008283">
    <property type="term" value="P:cell population proliferation"/>
    <property type="evidence" value="ECO:0007669"/>
    <property type="project" value="UniProtKB-UniRule"/>
</dbReference>
<sequence length="96" mass="10919">MKHIFRCGVPLILLLALIVTSHTSARFLHTKPGEKMVQHDESNTTNEGSLVHLNTINSFDEMMGLEACESGDEECLKRRVLAEVHLDYIYTQQHKP</sequence>
<dbReference type="InterPro" id="IPR009438">
    <property type="entry name" value="Phytosulfokine"/>
</dbReference>
<feature type="chain" id="PRO_5031608269" description="Phytosulfokine" evidence="9">
    <location>
        <begin position="26"/>
        <end position="96"/>
    </location>
</feature>
<proteinExistence type="inferred from homology"/>